<dbReference type="CDD" id="cd00303">
    <property type="entry name" value="retropepsin_like"/>
    <property type="match status" value="1"/>
</dbReference>
<comment type="caution">
    <text evidence="1">The sequence shown here is derived from an EMBL/GenBank/DDBJ whole genome shotgun (WGS) entry which is preliminary data.</text>
</comment>
<dbReference type="Gene3D" id="2.40.70.10">
    <property type="entry name" value="Acid Proteases"/>
    <property type="match status" value="1"/>
</dbReference>
<evidence type="ECO:0000313" key="1">
    <source>
        <dbReference type="EMBL" id="HHS51770.1"/>
    </source>
</evidence>
<dbReference type="EMBL" id="DTLI01000067">
    <property type="protein sequence ID" value="HHS51770.1"/>
    <property type="molecule type" value="Genomic_DNA"/>
</dbReference>
<dbReference type="GO" id="GO:0006508">
    <property type="term" value="P:proteolysis"/>
    <property type="evidence" value="ECO:0007669"/>
    <property type="project" value="UniProtKB-KW"/>
</dbReference>
<dbReference type="SUPFAM" id="SSF50630">
    <property type="entry name" value="Acid proteases"/>
    <property type="match status" value="1"/>
</dbReference>
<dbReference type="AlphaFoldDB" id="A0A7C6A8D2"/>
<gene>
    <name evidence="1" type="ORF">ENW73_02735</name>
</gene>
<protein>
    <submittedName>
        <fullName evidence="1">Retroviral-like aspartic protease</fullName>
    </submittedName>
</protein>
<proteinExistence type="predicted"/>
<dbReference type="InterPro" id="IPR021109">
    <property type="entry name" value="Peptidase_aspartic_dom_sf"/>
</dbReference>
<name>A0A7C6A8D2_UNCW3</name>
<sequence length="128" mass="14609">MAVIQKKIRLVGSKGSREVIALFDRGATYSCIIPDLAKQLEKLVQIPGGMTFRTAKRGERLNAQKRISINFYLNGYRFSDEFMVVSGLTEPVIIGSATLQKWRMKLDFENDEVIIDPRVTKLRLLTFK</sequence>
<reference evidence="1" key="1">
    <citation type="journal article" date="2020" name="mSystems">
        <title>Genome- and Community-Level Interaction Insights into Carbon Utilization and Element Cycling Functions of Hydrothermarchaeota in Hydrothermal Sediment.</title>
        <authorList>
            <person name="Zhou Z."/>
            <person name="Liu Y."/>
            <person name="Xu W."/>
            <person name="Pan J."/>
            <person name="Luo Z.H."/>
            <person name="Li M."/>
        </authorList>
    </citation>
    <scope>NUCLEOTIDE SEQUENCE [LARGE SCALE GENOMIC DNA]</scope>
    <source>
        <strain evidence="1">SpSt-876</strain>
    </source>
</reference>
<keyword evidence="1" id="KW-0378">Hydrolase</keyword>
<organism evidence="1">
    <name type="scientific">candidate division WOR-3 bacterium</name>
    <dbReference type="NCBI Taxonomy" id="2052148"/>
    <lineage>
        <taxon>Bacteria</taxon>
        <taxon>Bacteria division WOR-3</taxon>
    </lineage>
</organism>
<dbReference type="GO" id="GO:0008233">
    <property type="term" value="F:peptidase activity"/>
    <property type="evidence" value="ECO:0007669"/>
    <property type="project" value="UniProtKB-KW"/>
</dbReference>
<accession>A0A7C6A8D2</accession>
<keyword evidence="1" id="KW-0645">Protease</keyword>